<evidence type="ECO:0000313" key="2">
    <source>
        <dbReference type="EMBL" id="GCA75555.1"/>
    </source>
</evidence>
<dbReference type="EMBL" id="BHVP01000040">
    <property type="protein sequence ID" value="GCA75555.1"/>
    <property type="molecule type" value="Genomic_DNA"/>
</dbReference>
<evidence type="ECO:0000259" key="1">
    <source>
        <dbReference type="Pfam" id="PF14690"/>
    </source>
</evidence>
<name>A0A5A5RKX2_MICAE</name>
<comment type="caution">
    <text evidence="2">The sequence shown here is derived from an EMBL/GenBank/DDBJ whole genome shotgun (WGS) entry which is preliminary data.</text>
</comment>
<protein>
    <recommendedName>
        <fullName evidence="1">Transposase IS204/IS1001/IS1096/IS1165 zinc-finger domain-containing protein</fullName>
    </recommendedName>
</protein>
<evidence type="ECO:0000313" key="3">
    <source>
        <dbReference type="Proteomes" id="UP000324917"/>
    </source>
</evidence>
<proteinExistence type="predicted"/>
<dbReference type="AlphaFoldDB" id="A0A5A5RKX2"/>
<sequence length="97" mass="11633">MWINFDQLLNLPNVTVVNYQKIEQTIFLKLALLNETIECPNCHQILDRINQTEYNLVRDLSILGSLVYLEVPRRQFHCQKCQKYIKDHFEVNELIRV</sequence>
<dbReference type="Proteomes" id="UP000324917">
    <property type="component" value="Unassembled WGS sequence"/>
</dbReference>
<reference evidence="2 3" key="1">
    <citation type="submission" date="2018-09" db="EMBL/GenBank/DDBJ databases">
        <title>Evolutionary history of phycoerythrin pigmentation in the water bloom-forming cyanobacterium Microcystis aeruginosa.</title>
        <authorList>
            <person name="Tanabe Y."/>
            <person name="Tanabe Y."/>
            <person name="Yamaguchi H."/>
        </authorList>
    </citation>
    <scope>NUCLEOTIDE SEQUENCE [LARGE SCALE GENOMIC DNA]</scope>
    <source>
        <strain evidence="2 3">NIES-2520</strain>
    </source>
</reference>
<dbReference type="InterPro" id="IPR029261">
    <property type="entry name" value="Transposase_Znf"/>
</dbReference>
<organism evidence="2 3">
    <name type="scientific">Microcystis aeruginosa NIES-2520</name>
    <dbReference type="NCBI Taxonomy" id="2303982"/>
    <lineage>
        <taxon>Bacteria</taxon>
        <taxon>Bacillati</taxon>
        <taxon>Cyanobacteriota</taxon>
        <taxon>Cyanophyceae</taxon>
        <taxon>Oscillatoriophycideae</taxon>
        <taxon>Chroococcales</taxon>
        <taxon>Microcystaceae</taxon>
        <taxon>Microcystis</taxon>
    </lineage>
</organism>
<gene>
    <name evidence="2" type="ORF">MiTe_02389</name>
</gene>
<feature type="domain" description="Transposase IS204/IS1001/IS1096/IS1165 zinc-finger" evidence="1">
    <location>
        <begin position="36"/>
        <end position="81"/>
    </location>
</feature>
<accession>A0A5A5RKX2</accession>
<dbReference type="Pfam" id="PF14690">
    <property type="entry name" value="Zn_ribbon_ISL3"/>
    <property type="match status" value="1"/>
</dbReference>